<evidence type="ECO:0000313" key="2">
    <source>
        <dbReference type="EMBL" id="QUF02671.1"/>
    </source>
</evidence>
<dbReference type="Pfam" id="PF13602">
    <property type="entry name" value="ADH_zinc_N_2"/>
    <property type="match status" value="1"/>
</dbReference>
<dbReference type="CDD" id="cd08267">
    <property type="entry name" value="MDR1"/>
    <property type="match status" value="1"/>
</dbReference>
<feature type="domain" description="Enoyl reductase (ER)" evidence="1">
    <location>
        <begin position="10"/>
        <end position="314"/>
    </location>
</feature>
<dbReference type="SUPFAM" id="SSF51735">
    <property type="entry name" value="NAD(P)-binding Rossmann-fold domains"/>
    <property type="match status" value="1"/>
</dbReference>
<dbReference type="Proteomes" id="UP000677152">
    <property type="component" value="Chromosome"/>
</dbReference>
<dbReference type="EMBL" id="CP073249">
    <property type="protein sequence ID" value="QUF02671.1"/>
    <property type="molecule type" value="Genomic_DNA"/>
</dbReference>
<dbReference type="PANTHER" id="PTHR11695">
    <property type="entry name" value="ALCOHOL DEHYDROGENASE RELATED"/>
    <property type="match status" value="1"/>
</dbReference>
<dbReference type="Gene3D" id="3.90.180.10">
    <property type="entry name" value="Medium-chain alcohol dehydrogenases, catalytic domain"/>
    <property type="match status" value="1"/>
</dbReference>
<dbReference type="AlphaFoldDB" id="A0AA45R2D9"/>
<dbReference type="InterPro" id="IPR013154">
    <property type="entry name" value="ADH-like_N"/>
</dbReference>
<dbReference type="InterPro" id="IPR036291">
    <property type="entry name" value="NAD(P)-bd_dom_sf"/>
</dbReference>
<gene>
    <name evidence="2" type="ORF">KCV87_24895</name>
</gene>
<dbReference type="InterPro" id="IPR050700">
    <property type="entry name" value="YIM1/Zinc_Alcohol_DH_Fams"/>
</dbReference>
<evidence type="ECO:0000259" key="1">
    <source>
        <dbReference type="SMART" id="SM00829"/>
    </source>
</evidence>
<name>A0AA45R2D9_9PSEU</name>
<accession>A0AA45R2D9</accession>
<dbReference type="Pfam" id="PF08240">
    <property type="entry name" value="ADH_N"/>
    <property type="match status" value="1"/>
</dbReference>
<reference evidence="2" key="1">
    <citation type="submission" date="2021-04" db="EMBL/GenBank/DDBJ databases">
        <title>Genomic sequence of Actinosynnema pretiosum subsp. pretiosum ATCC 31280 (C-14919).</title>
        <authorList>
            <person name="Bai L."/>
            <person name="Wang X."/>
            <person name="Xiao Y."/>
        </authorList>
    </citation>
    <scope>NUCLEOTIDE SEQUENCE</scope>
    <source>
        <strain evidence="2">ATCC 31280</strain>
    </source>
</reference>
<protein>
    <submittedName>
        <fullName evidence="2">NAD(P)-dependent alcohol dehydrogenase</fullName>
    </submittedName>
</protein>
<proteinExistence type="predicted"/>
<dbReference type="Gene3D" id="3.40.50.720">
    <property type="entry name" value="NAD(P)-binding Rossmann-like Domain"/>
    <property type="match status" value="1"/>
</dbReference>
<dbReference type="PANTHER" id="PTHR11695:SF648">
    <property type="entry name" value="ZINC-BINDING OXIDOREDUCTASE"/>
    <property type="match status" value="1"/>
</dbReference>
<dbReference type="InterPro" id="IPR020843">
    <property type="entry name" value="ER"/>
</dbReference>
<organism evidence="2 3">
    <name type="scientific">Actinosynnema pretiosum subsp. pretiosum</name>
    <dbReference type="NCBI Taxonomy" id="103721"/>
    <lineage>
        <taxon>Bacteria</taxon>
        <taxon>Bacillati</taxon>
        <taxon>Actinomycetota</taxon>
        <taxon>Actinomycetes</taxon>
        <taxon>Pseudonocardiales</taxon>
        <taxon>Pseudonocardiaceae</taxon>
        <taxon>Actinosynnema</taxon>
    </lineage>
</organism>
<dbReference type="InterPro" id="IPR011032">
    <property type="entry name" value="GroES-like_sf"/>
</dbReference>
<dbReference type="GO" id="GO:0016491">
    <property type="term" value="F:oxidoreductase activity"/>
    <property type="evidence" value="ECO:0007669"/>
    <property type="project" value="InterPro"/>
</dbReference>
<dbReference type="SMART" id="SM00829">
    <property type="entry name" value="PKS_ER"/>
    <property type="match status" value="1"/>
</dbReference>
<sequence length="318" mass="33122">MRAARYHRFGPPDVLRVEDVPDPEPGPGEVLVRVRAASVEGGEQSFRSGKLRLLSRGPFPKGVGTGFSGHVAALGAGVRGRRTGDPVWGLVPHMTMGSVAELVVVPQDRIARAPGDLDLLAAAALPVSGTTAITALRHEARLVAGERLLVRGAAGGVGSALVRFGKSLGAHVTALASARDLDWVTGELGADEALDHRATRPGDLGRFDVVVDVVGTELPAYRRLLTGGGRIVPLSFDHDRAVTSLATTALHAALAPHRVKLFSNNPSGERLAELTAAAESGALRPDVDTVFALADVADAHRALEAGGVRGKHLVEVQT</sequence>
<evidence type="ECO:0000313" key="3">
    <source>
        <dbReference type="Proteomes" id="UP000677152"/>
    </source>
</evidence>
<dbReference type="SUPFAM" id="SSF50129">
    <property type="entry name" value="GroES-like"/>
    <property type="match status" value="1"/>
</dbReference>